<gene>
    <name evidence="1" type="ORF">BW47_09535</name>
</gene>
<proteinExistence type="predicted"/>
<dbReference type="RefSeq" id="WP_012058006.1">
    <property type="nucleotide sequence ID" value="NZ_CP007389.1"/>
</dbReference>
<dbReference type="Proteomes" id="UP000185490">
    <property type="component" value="Chromosome"/>
</dbReference>
<evidence type="ECO:0008006" key="3">
    <source>
        <dbReference type="Google" id="ProtNLM"/>
    </source>
</evidence>
<accession>A0ABM6GHB7</accession>
<keyword evidence="2" id="KW-1185">Reference proteome</keyword>
<name>A0ABM6GHB7_9BACT</name>
<evidence type="ECO:0000313" key="2">
    <source>
        <dbReference type="Proteomes" id="UP000185490"/>
    </source>
</evidence>
<sequence length="281" mass="32774">MLDCVIIFLDKGGVIISKEILKKLVDILVISDLVEFEVLHSSYPYNKVKEIYTIFLRQNKLNLLEGTEEFLFEYEAENFEVKVTREGYKYILAFVKIDCILSLKLNSKMFYVLDKIVNNYLDKWLKVGFDLTENYSPLTDLFVENFKNVDGALFSIKEGDVLKIKGASGFDYEIMRDVTFTIDEVYSKRLEGPLVVRLDDVVDEYYLNVNNEKVSKVEFLMKNAHLSRILVMLSIPFYKNGEIFGFVSLYSFENELAFENEVYLDFANTLSKLFTMAFNRI</sequence>
<evidence type="ECO:0000313" key="1">
    <source>
        <dbReference type="EMBL" id="APT74953.1"/>
    </source>
</evidence>
<protein>
    <recommendedName>
        <fullName evidence="3">GAF domain-containing protein</fullName>
    </recommendedName>
</protein>
<dbReference type="EMBL" id="CP007389">
    <property type="protein sequence ID" value="APT74953.1"/>
    <property type="molecule type" value="Genomic_DNA"/>
</dbReference>
<organism evidence="1 2">
    <name type="scientific">Thermosipho melanesiensis</name>
    <dbReference type="NCBI Taxonomy" id="46541"/>
    <lineage>
        <taxon>Bacteria</taxon>
        <taxon>Thermotogati</taxon>
        <taxon>Thermotogota</taxon>
        <taxon>Thermotogae</taxon>
        <taxon>Thermotogales</taxon>
        <taxon>Fervidobacteriaceae</taxon>
        <taxon>Thermosipho</taxon>
    </lineage>
</organism>
<reference evidence="1 2" key="1">
    <citation type="submission" date="2014-02" db="EMBL/GenBank/DDBJ databases">
        <title>Diversity of Thermotogales isolates from hydrothermal vents.</title>
        <authorList>
            <person name="Haverkamp T.H.A."/>
            <person name="Lossouarn J."/>
            <person name="Geslin C."/>
            <person name="Nesbo C.L."/>
        </authorList>
    </citation>
    <scope>NUCLEOTIDE SEQUENCE [LARGE SCALE GENOMIC DNA]</scope>
    <source>
        <strain evidence="1 2">431</strain>
    </source>
</reference>